<dbReference type="EMBL" id="GBRH01245639">
    <property type="protein sequence ID" value="JAD52256.1"/>
    <property type="molecule type" value="Transcribed_RNA"/>
</dbReference>
<proteinExistence type="predicted"/>
<reference evidence="1" key="2">
    <citation type="journal article" date="2015" name="Data Brief">
        <title>Shoot transcriptome of the giant reed, Arundo donax.</title>
        <authorList>
            <person name="Barrero R.A."/>
            <person name="Guerrero F.D."/>
            <person name="Moolhuijzen P."/>
            <person name="Goolsby J.A."/>
            <person name="Tidwell J."/>
            <person name="Bellgard S.E."/>
            <person name="Bellgard M.I."/>
        </authorList>
    </citation>
    <scope>NUCLEOTIDE SEQUENCE</scope>
    <source>
        <tissue evidence="1">Shoot tissue taken approximately 20 cm above the soil surface</tissue>
    </source>
</reference>
<dbReference type="AlphaFoldDB" id="A0A0A9AM86"/>
<protein>
    <submittedName>
        <fullName evidence="1">Uncharacterized protein</fullName>
    </submittedName>
</protein>
<name>A0A0A9AM86_ARUDO</name>
<organism evidence="1">
    <name type="scientific">Arundo donax</name>
    <name type="common">Giant reed</name>
    <name type="synonym">Donax arundinaceus</name>
    <dbReference type="NCBI Taxonomy" id="35708"/>
    <lineage>
        <taxon>Eukaryota</taxon>
        <taxon>Viridiplantae</taxon>
        <taxon>Streptophyta</taxon>
        <taxon>Embryophyta</taxon>
        <taxon>Tracheophyta</taxon>
        <taxon>Spermatophyta</taxon>
        <taxon>Magnoliopsida</taxon>
        <taxon>Liliopsida</taxon>
        <taxon>Poales</taxon>
        <taxon>Poaceae</taxon>
        <taxon>PACMAD clade</taxon>
        <taxon>Arundinoideae</taxon>
        <taxon>Arundineae</taxon>
        <taxon>Arundo</taxon>
    </lineage>
</organism>
<sequence length="31" mass="3503">MPLHSAMSSLSCCDACQHHMILHAPFLRNNH</sequence>
<accession>A0A0A9AM86</accession>
<reference evidence="1" key="1">
    <citation type="submission" date="2014-09" db="EMBL/GenBank/DDBJ databases">
        <authorList>
            <person name="Magalhaes I.L.F."/>
            <person name="Oliveira U."/>
            <person name="Santos F.R."/>
            <person name="Vidigal T.H.D.A."/>
            <person name="Brescovit A.D."/>
            <person name="Santos A.J."/>
        </authorList>
    </citation>
    <scope>NUCLEOTIDE SEQUENCE</scope>
    <source>
        <tissue evidence="1">Shoot tissue taken approximately 20 cm above the soil surface</tissue>
    </source>
</reference>
<evidence type="ECO:0000313" key="1">
    <source>
        <dbReference type="EMBL" id="JAD52256.1"/>
    </source>
</evidence>